<keyword evidence="1" id="KW-0472">Membrane</keyword>
<dbReference type="EMBL" id="BOPG01000043">
    <property type="protein sequence ID" value="GIJ58836.1"/>
    <property type="molecule type" value="Genomic_DNA"/>
</dbReference>
<organism evidence="2 3">
    <name type="scientific">Virgisporangium aurantiacum</name>
    <dbReference type="NCBI Taxonomy" id="175570"/>
    <lineage>
        <taxon>Bacteria</taxon>
        <taxon>Bacillati</taxon>
        <taxon>Actinomycetota</taxon>
        <taxon>Actinomycetes</taxon>
        <taxon>Micromonosporales</taxon>
        <taxon>Micromonosporaceae</taxon>
        <taxon>Virgisporangium</taxon>
    </lineage>
</organism>
<reference evidence="2" key="1">
    <citation type="submission" date="2021-01" db="EMBL/GenBank/DDBJ databases">
        <title>Whole genome shotgun sequence of Virgisporangium aurantiacum NBRC 16421.</title>
        <authorList>
            <person name="Komaki H."/>
            <person name="Tamura T."/>
        </authorList>
    </citation>
    <scope>NUCLEOTIDE SEQUENCE</scope>
    <source>
        <strain evidence="2">NBRC 16421</strain>
    </source>
</reference>
<protein>
    <submittedName>
        <fullName evidence="2">Uncharacterized protein</fullName>
    </submittedName>
</protein>
<keyword evidence="1" id="KW-1133">Transmembrane helix</keyword>
<keyword evidence="3" id="KW-1185">Reference proteome</keyword>
<name>A0A8J3ZBX6_9ACTN</name>
<accession>A0A8J3ZBX6</accession>
<dbReference type="AlphaFoldDB" id="A0A8J3ZBX6"/>
<sequence length="65" mass="7013">MDGIAQNIFGDTRSGSLAGPLGLLIIVLLAIGTVLLIRNMNKRIKRLPERFPSQDEPDSPQSPGN</sequence>
<comment type="caution">
    <text evidence="2">The sequence shown here is derived from an EMBL/GenBank/DDBJ whole genome shotgun (WGS) entry which is preliminary data.</text>
</comment>
<keyword evidence="1" id="KW-0812">Transmembrane</keyword>
<dbReference type="RefSeq" id="WP_204000404.1">
    <property type="nucleotide sequence ID" value="NZ_BOPG01000043.1"/>
</dbReference>
<evidence type="ECO:0000256" key="1">
    <source>
        <dbReference type="SAM" id="Phobius"/>
    </source>
</evidence>
<proteinExistence type="predicted"/>
<evidence type="ECO:0000313" key="2">
    <source>
        <dbReference type="EMBL" id="GIJ58836.1"/>
    </source>
</evidence>
<evidence type="ECO:0000313" key="3">
    <source>
        <dbReference type="Proteomes" id="UP000612585"/>
    </source>
</evidence>
<gene>
    <name evidence="2" type="ORF">Vau01_063520</name>
</gene>
<feature type="transmembrane region" description="Helical" evidence="1">
    <location>
        <begin position="17"/>
        <end position="37"/>
    </location>
</feature>
<dbReference type="Proteomes" id="UP000612585">
    <property type="component" value="Unassembled WGS sequence"/>
</dbReference>